<dbReference type="AlphaFoldDB" id="X1ABJ3"/>
<evidence type="ECO:0000313" key="1">
    <source>
        <dbReference type="EMBL" id="GAG67332.1"/>
    </source>
</evidence>
<accession>X1ABJ3</accession>
<reference evidence="1" key="1">
    <citation type="journal article" date="2014" name="Front. Microbiol.">
        <title>High frequency of phylogenetically diverse reductive dehalogenase-homologous genes in deep subseafloor sedimentary metagenomes.</title>
        <authorList>
            <person name="Kawai M."/>
            <person name="Futagami T."/>
            <person name="Toyoda A."/>
            <person name="Takaki Y."/>
            <person name="Nishi S."/>
            <person name="Hori S."/>
            <person name="Arai W."/>
            <person name="Tsubouchi T."/>
            <person name="Morono Y."/>
            <person name="Uchiyama I."/>
            <person name="Ito T."/>
            <person name="Fujiyama A."/>
            <person name="Inagaki F."/>
            <person name="Takami H."/>
        </authorList>
    </citation>
    <scope>NUCLEOTIDE SEQUENCE</scope>
    <source>
        <strain evidence="1">Expedition CK06-06</strain>
    </source>
</reference>
<sequence>MTLTTILNGESFYVDFNLTLLFGHVIDTTLYTDVKIYLYHKQLLKNVADIDVPPDPIHHEYWGNVDGNIIITGVDNDQARIEVTEDLTD</sequence>
<organism evidence="1">
    <name type="scientific">marine sediment metagenome</name>
    <dbReference type="NCBI Taxonomy" id="412755"/>
    <lineage>
        <taxon>unclassified sequences</taxon>
        <taxon>metagenomes</taxon>
        <taxon>ecological metagenomes</taxon>
    </lineage>
</organism>
<gene>
    <name evidence="1" type="ORF">S01H4_15171</name>
</gene>
<feature type="non-terminal residue" evidence="1">
    <location>
        <position position="89"/>
    </location>
</feature>
<comment type="caution">
    <text evidence="1">The sequence shown here is derived from an EMBL/GenBank/DDBJ whole genome shotgun (WGS) entry which is preliminary data.</text>
</comment>
<name>X1ABJ3_9ZZZZ</name>
<proteinExistence type="predicted"/>
<protein>
    <submittedName>
        <fullName evidence="1">Uncharacterized protein</fullName>
    </submittedName>
</protein>
<dbReference type="EMBL" id="BART01006645">
    <property type="protein sequence ID" value="GAG67332.1"/>
    <property type="molecule type" value="Genomic_DNA"/>
</dbReference>